<evidence type="ECO:0000256" key="6">
    <source>
        <dbReference type="SAM" id="SignalP"/>
    </source>
</evidence>
<dbReference type="InterPro" id="IPR007348">
    <property type="entry name" value="CopC_dom"/>
</dbReference>
<organism evidence="8 9">
    <name type="scientific">Actinokineospora diospyrosa</name>
    <dbReference type="NCBI Taxonomy" id="103728"/>
    <lineage>
        <taxon>Bacteria</taxon>
        <taxon>Bacillati</taxon>
        <taxon>Actinomycetota</taxon>
        <taxon>Actinomycetes</taxon>
        <taxon>Pseudonocardiales</taxon>
        <taxon>Pseudonocardiaceae</taxon>
        <taxon>Actinokineospora</taxon>
    </lineage>
</organism>
<evidence type="ECO:0000313" key="9">
    <source>
        <dbReference type="Proteomes" id="UP001205185"/>
    </source>
</evidence>
<keyword evidence="3 6" id="KW-0732">Signal</keyword>
<dbReference type="InterPro" id="IPR014756">
    <property type="entry name" value="Ig_E-set"/>
</dbReference>
<feature type="signal peptide" evidence="6">
    <location>
        <begin position="1"/>
        <end position="26"/>
    </location>
</feature>
<keyword evidence="2" id="KW-0479">Metal-binding</keyword>
<keyword evidence="9" id="KW-1185">Reference proteome</keyword>
<evidence type="ECO:0000256" key="3">
    <source>
        <dbReference type="ARBA" id="ARBA00022729"/>
    </source>
</evidence>
<evidence type="ECO:0000259" key="7">
    <source>
        <dbReference type="Pfam" id="PF04234"/>
    </source>
</evidence>
<dbReference type="InterPro" id="IPR014755">
    <property type="entry name" value="Cu-Rt/internalin_Ig-like"/>
</dbReference>
<keyword evidence="5" id="KW-1133">Transmembrane helix</keyword>
<dbReference type="RefSeq" id="WP_253885681.1">
    <property type="nucleotide sequence ID" value="NZ_BAAAVB010000001.1"/>
</dbReference>
<comment type="subcellular location">
    <subcellularLocation>
        <location evidence="1">Cell envelope</location>
    </subcellularLocation>
</comment>
<accession>A0ABT1I865</accession>
<gene>
    <name evidence="8" type="ORF">LV75_001260</name>
</gene>
<evidence type="ECO:0000256" key="5">
    <source>
        <dbReference type="SAM" id="Phobius"/>
    </source>
</evidence>
<dbReference type="EMBL" id="JAMTCO010000003">
    <property type="protein sequence ID" value="MCP2268773.1"/>
    <property type="molecule type" value="Genomic_DNA"/>
</dbReference>
<name>A0ABT1I865_9PSEU</name>
<dbReference type="Proteomes" id="UP001205185">
    <property type="component" value="Unassembled WGS sequence"/>
</dbReference>
<keyword evidence="5" id="KW-0812">Transmembrane</keyword>
<protein>
    <recommendedName>
        <fullName evidence="7">CopC domain-containing protein</fullName>
    </recommendedName>
</protein>
<sequence>MSFRRLAATLLLAGAAVLGTALPASAHAELKSSDPAKGASLAQLPTTLTLTFTEAVTAKVDAVAVSSPGGVRWIVGTPAVAGTVVTVPVQPVGPAGPYVIEYRVNSDDGHTVSGAIDFTLAVDAPAPTTTTTEAPATTPEVVATESTQPPAAQPAAAETGMPTWVWFVAGLVVLVALVVGLLLRSRRPSGK</sequence>
<feature type="domain" description="CopC" evidence="7">
    <location>
        <begin position="27"/>
        <end position="120"/>
    </location>
</feature>
<evidence type="ECO:0000256" key="4">
    <source>
        <dbReference type="ARBA" id="ARBA00023008"/>
    </source>
</evidence>
<comment type="caution">
    <text evidence="8">The sequence shown here is derived from an EMBL/GenBank/DDBJ whole genome shotgun (WGS) entry which is preliminary data.</text>
</comment>
<evidence type="ECO:0000256" key="2">
    <source>
        <dbReference type="ARBA" id="ARBA00022723"/>
    </source>
</evidence>
<proteinExistence type="predicted"/>
<dbReference type="PANTHER" id="PTHR34820:SF4">
    <property type="entry name" value="INNER MEMBRANE PROTEIN YEBZ"/>
    <property type="match status" value="1"/>
</dbReference>
<keyword evidence="5" id="KW-0472">Membrane</keyword>
<reference evidence="8 9" key="1">
    <citation type="submission" date="2022-06" db="EMBL/GenBank/DDBJ databases">
        <title>Genomic Encyclopedia of Archaeal and Bacterial Type Strains, Phase II (KMG-II): from individual species to whole genera.</title>
        <authorList>
            <person name="Goeker M."/>
        </authorList>
    </citation>
    <scope>NUCLEOTIDE SEQUENCE [LARGE SCALE GENOMIC DNA]</scope>
    <source>
        <strain evidence="8 9">DSM 44255</strain>
    </source>
</reference>
<dbReference type="InterPro" id="IPR032694">
    <property type="entry name" value="CopC/D"/>
</dbReference>
<dbReference type="Pfam" id="PF04234">
    <property type="entry name" value="CopC"/>
    <property type="match status" value="1"/>
</dbReference>
<dbReference type="SUPFAM" id="SSF81296">
    <property type="entry name" value="E set domains"/>
    <property type="match status" value="1"/>
</dbReference>
<feature type="chain" id="PRO_5047371586" description="CopC domain-containing protein" evidence="6">
    <location>
        <begin position="27"/>
        <end position="191"/>
    </location>
</feature>
<dbReference type="PANTHER" id="PTHR34820">
    <property type="entry name" value="INNER MEMBRANE PROTEIN YEBZ"/>
    <property type="match status" value="1"/>
</dbReference>
<evidence type="ECO:0000256" key="1">
    <source>
        <dbReference type="ARBA" id="ARBA00004196"/>
    </source>
</evidence>
<keyword evidence="4" id="KW-0186">Copper</keyword>
<feature type="transmembrane region" description="Helical" evidence="5">
    <location>
        <begin position="164"/>
        <end position="183"/>
    </location>
</feature>
<evidence type="ECO:0000313" key="8">
    <source>
        <dbReference type="EMBL" id="MCP2268773.1"/>
    </source>
</evidence>
<dbReference type="Gene3D" id="2.60.40.1220">
    <property type="match status" value="1"/>
</dbReference>